<dbReference type="EMBL" id="AWWV01008123">
    <property type="protein sequence ID" value="OMO93005.1"/>
    <property type="molecule type" value="Genomic_DNA"/>
</dbReference>
<organism evidence="3 4">
    <name type="scientific">Corchorus capsularis</name>
    <name type="common">Jute</name>
    <dbReference type="NCBI Taxonomy" id="210143"/>
    <lineage>
        <taxon>Eukaryota</taxon>
        <taxon>Viridiplantae</taxon>
        <taxon>Streptophyta</taxon>
        <taxon>Embryophyta</taxon>
        <taxon>Tracheophyta</taxon>
        <taxon>Spermatophyta</taxon>
        <taxon>Magnoliopsida</taxon>
        <taxon>eudicotyledons</taxon>
        <taxon>Gunneridae</taxon>
        <taxon>Pentapetalae</taxon>
        <taxon>rosids</taxon>
        <taxon>malvids</taxon>
        <taxon>Malvales</taxon>
        <taxon>Malvaceae</taxon>
        <taxon>Grewioideae</taxon>
        <taxon>Apeibeae</taxon>
        <taxon>Corchorus</taxon>
    </lineage>
</organism>
<dbReference type="InterPro" id="IPR036312">
    <property type="entry name" value="Bifun_inhib/LTP/seed_sf"/>
</dbReference>
<evidence type="ECO:0000313" key="3">
    <source>
        <dbReference type="EMBL" id="OMO93005.1"/>
    </source>
</evidence>
<dbReference type="PANTHER" id="PTHR33286">
    <property type="entry name" value="BIFUNCTIONAL INHIBITOR/LIPID-TRANSFER PROTEIN/SEED STORAGE 2S ALBUMIN SUPERFAMILY PROTEIN"/>
    <property type="match status" value="1"/>
</dbReference>
<accession>A0A1R3JDU5</accession>
<dbReference type="Gramene" id="OMO93005">
    <property type="protein sequence ID" value="OMO93005"/>
    <property type="gene ID" value="CCACVL1_06685"/>
</dbReference>
<evidence type="ECO:0000259" key="2">
    <source>
        <dbReference type="Pfam" id="PF14368"/>
    </source>
</evidence>
<keyword evidence="1" id="KW-0732">Signal</keyword>
<feature type="chain" id="PRO_5012503650" description="Bifunctional inhibitor/plant lipid transfer protein/seed storage helical domain-containing protein" evidence="1">
    <location>
        <begin position="22"/>
        <end position="117"/>
    </location>
</feature>
<sequence>MMAKLWAGMFVFMLLMVLGASEVFPTKAGSMTHSQCKDEQRLLVNACSSVVFGHSPSSDCCARVRVTRAECVCHAITPRLAAFIGVERTIKQIEGCGRTVPRNFKCGSKIKHDHACI</sequence>
<dbReference type="Pfam" id="PF14368">
    <property type="entry name" value="LTP_2"/>
    <property type="match status" value="1"/>
</dbReference>
<dbReference type="AlphaFoldDB" id="A0A1R3JDU5"/>
<keyword evidence="4" id="KW-1185">Reference proteome</keyword>
<gene>
    <name evidence="3" type="ORF">CCACVL1_06685</name>
</gene>
<dbReference type="InterPro" id="IPR016140">
    <property type="entry name" value="Bifunc_inhib/LTP/seed_store"/>
</dbReference>
<feature type="signal peptide" evidence="1">
    <location>
        <begin position="1"/>
        <end position="21"/>
    </location>
</feature>
<dbReference type="Proteomes" id="UP000188268">
    <property type="component" value="Unassembled WGS sequence"/>
</dbReference>
<dbReference type="OrthoDB" id="10276136at2759"/>
<name>A0A1R3JDU5_COCAP</name>
<dbReference type="STRING" id="210143.A0A1R3JDU5"/>
<evidence type="ECO:0000256" key="1">
    <source>
        <dbReference type="SAM" id="SignalP"/>
    </source>
</evidence>
<comment type="caution">
    <text evidence="3">The sequence shown here is derived from an EMBL/GenBank/DDBJ whole genome shotgun (WGS) entry which is preliminary data.</text>
</comment>
<evidence type="ECO:0000313" key="4">
    <source>
        <dbReference type="Proteomes" id="UP000188268"/>
    </source>
</evidence>
<proteinExistence type="predicted"/>
<dbReference type="PANTHER" id="PTHR33286:SF7">
    <property type="entry name" value="BIFUNCTIONAL INHIBITOR_PLANT LIPID TRANSFER PROTEIN_SEED STORAGE HELICAL DOMAIN-CONTAINING PROTEIN"/>
    <property type="match status" value="1"/>
</dbReference>
<protein>
    <recommendedName>
        <fullName evidence="2">Bifunctional inhibitor/plant lipid transfer protein/seed storage helical domain-containing protein</fullName>
    </recommendedName>
</protein>
<dbReference type="SUPFAM" id="SSF47699">
    <property type="entry name" value="Bifunctional inhibitor/lipid-transfer protein/seed storage 2S albumin"/>
    <property type="match status" value="1"/>
</dbReference>
<dbReference type="Gene3D" id="1.10.110.10">
    <property type="entry name" value="Plant lipid-transfer and hydrophobic proteins"/>
    <property type="match status" value="1"/>
</dbReference>
<feature type="domain" description="Bifunctional inhibitor/plant lipid transfer protein/seed storage helical" evidence="2">
    <location>
        <begin position="24"/>
        <end position="106"/>
    </location>
</feature>
<reference evidence="3 4" key="1">
    <citation type="submission" date="2013-09" db="EMBL/GenBank/DDBJ databases">
        <title>Corchorus capsularis genome sequencing.</title>
        <authorList>
            <person name="Alam M."/>
            <person name="Haque M.S."/>
            <person name="Islam M.S."/>
            <person name="Emdad E.M."/>
            <person name="Islam M.M."/>
            <person name="Ahmed B."/>
            <person name="Halim A."/>
            <person name="Hossen Q.M.M."/>
            <person name="Hossain M.Z."/>
            <person name="Ahmed R."/>
            <person name="Khan M.M."/>
            <person name="Islam R."/>
            <person name="Rashid M.M."/>
            <person name="Khan S.A."/>
            <person name="Rahman M.S."/>
            <person name="Alam M."/>
        </authorList>
    </citation>
    <scope>NUCLEOTIDE SEQUENCE [LARGE SCALE GENOMIC DNA]</scope>
    <source>
        <strain evidence="4">cv. CVL-1</strain>
        <tissue evidence="3">Whole seedling</tissue>
    </source>
</reference>
<dbReference type="OMA" id="ASAYCCK"/>